<name>A0ABP3D1X1_9PSEU</name>
<sequence length="118" mass="12553">MDTVREMEVLLMKRFAAALLGALTATALTVPLSPAAHAAVGEVVVYIAEVEELVAFENPRGCYEIPPGAHVMTNRTNKQVEVFGVPDCGGPFPAPPIWVLRENYGGHVPPAAASFKVP</sequence>
<evidence type="ECO:0000313" key="2">
    <source>
        <dbReference type="EMBL" id="GAA0221398.1"/>
    </source>
</evidence>
<evidence type="ECO:0000256" key="1">
    <source>
        <dbReference type="SAM" id="SignalP"/>
    </source>
</evidence>
<dbReference type="Proteomes" id="UP001500416">
    <property type="component" value="Unassembled WGS sequence"/>
</dbReference>
<evidence type="ECO:0000313" key="3">
    <source>
        <dbReference type="Proteomes" id="UP001500416"/>
    </source>
</evidence>
<feature type="signal peptide" evidence="1">
    <location>
        <begin position="1"/>
        <end position="38"/>
    </location>
</feature>
<protein>
    <submittedName>
        <fullName evidence="2">Uncharacterized protein</fullName>
    </submittedName>
</protein>
<comment type="caution">
    <text evidence="2">The sequence shown here is derived from an EMBL/GenBank/DDBJ whole genome shotgun (WGS) entry which is preliminary data.</text>
</comment>
<dbReference type="EMBL" id="BAAABU010000003">
    <property type="protein sequence ID" value="GAA0221398.1"/>
    <property type="molecule type" value="Genomic_DNA"/>
</dbReference>
<gene>
    <name evidence="2" type="ORF">GCM10010492_19420</name>
</gene>
<organism evidence="2 3">
    <name type="scientific">Saccharothrix mutabilis subsp. mutabilis</name>
    <dbReference type="NCBI Taxonomy" id="66855"/>
    <lineage>
        <taxon>Bacteria</taxon>
        <taxon>Bacillati</taxon>
        <taxon>Actinomycetota</taxon>
        <taxon>Actinomycetes</taxon>
        <taxon>Pseudonocardiales</taxon>
        <taxon>Pseudonocardiaceae</taxon>
        <taxon>Saccharothrix</taxon>
    </lineage>
</organism>
<keyword evidence="1" id="KW-0732">Signal</keyword>
<reference evidence="3" key="1">
    <citation type="journal article" date="2019" name="Int. J. Syst. Evol. Microbiol.">
        <title>The Global Catalogue of Microorganisms (GCM) 10K type strain sequencing project: providing services to taxonomists for standard genome sequencing and annotation.</title>
        <authorList>
            <consortium name="The Broad Institute Genomics Platform"/>
            <consortium name="The Broad Institute Genome Sequencing Center for Infectious Disease"/>
            <person name="Wu L."/>
            <person name="Ma J."/>
        </authorList>
    </citation>
    <scope>NUCLEOTIDE SEQUENCE [LARGE SCALE GENOMIC DNA]</scope>
    <source>
        <strain evidence="3">JCM 3380</strain>
    </source>
</reference>
<accession>A0ABP3D1X1</accession>
<keyword evidence="3" id="KW-1185">Reference proteome</keyword>
<feature type="chain" id="PRO_5046456918" evidence="1">
    <location>
        <begin position="39"/>
        <end position="118"/>
    </location>
</feature>
<proteinExistence type="predicted"/>